<feature type="binding site" evidence="14">
    <location>
        <begin position="206"/>
        <end position="213"/>
    </location>
    <ligand>
        <name>ATP</name>
        <dbReference type="ChEBI" id="CHEBI:30616"/>
    </ligand>
</feature>
<evidence type="ECO:0000256" key="16">
    <source>
        <dbReference type="SAM" id="MobiDB-lite"/>
    </source>
</evidence>
<dbReference type="Gene3D" id="1.10.8.60">
    <property type="match status" value="1"/>
</dbReference>
<dbReference type="PANTHER" id="PTHR23076:SF97">
    <property type="entry name" value="ATP-DEPENDENT ZINC METALLOPROTEASE YME1L1"/>
    <property type="match status" value="1"/>
</dbReference>
<sequence length="637" mass="70204">MRRPSGGRQQILGILLFVVLVGMSIYSIMAPTRGEELKEAQAREVPLSAITRGYAERDFTKIVIRDNKVYATMASGSILSSYKEASDSVSDLNWNDPKNPTVVEVENREATNIFLAILPDLLFFIFVIGGVIWLFRGIARSQSTALSFGKSRAKVADATQVKTHFADVAGCKEAKDDLVEVVDFLKNPRKYINLGAKIPKGVLLVGAPGTGKTLLARAVAGEAGVPFFSMAGSEFVEMFVGVGASRVRDLFLRAKRNAPSIIFIDEIDAVGRQRGGAGFGGGHDEREQTLNQILTEMDGFEQGTNVIVIAATNRPDVLDVALLRPGRFDRRIFIDKPDLEAREQILRVHARNKKLAKGVRLHDVAKQTVGLTGADLENIMNEAAIFAAKRQHVSLTQRDLVDATEKVTVGPEKRSRKLTPHEKEITAYHELGHAIVGHLCPESDALHKISIVSRGAALGMTWFLPQEDTYTTSRTKFLDEICGLLGGRAAEEIIFNENTTGASSDIERASQIARAMAMHYGMGDDTLGPVAYGERQGTMFLGVEPAAARNYSEEMARKIDEFVRQTIQKQYARAVEYLRQYPTQLEMLSRVLLKKETMSVDEFLDIFEGRKEVPDTPEEPEEESPVEESADDGSVQA</sequence>
<dbReference type="GO" id="GO:0006508">
    <property type="term" value="P:proteolysis"/>
    <property type="evidence" value="ECO:0007669"/>
    <property type="project" value="UniProtKB-KW"/>
</dbReference>
<dbReference type="NCBIfam" id="TIGR01241">
    <property type="entry name" value="FtsH_fam"/>
    <property type="match status" value="1"/>
</dbReference>
<dbReference type="Gene3D" id="1.20.58.760">
    <property type="entry name" value="Peptidase M41"/>
    <property type="match status" value="1"/>
</dbReference>
<dbReference type="GO" id="GO:0004176">
    <property type="term" value="F:ATP-dependent peptidase activity"/>
    <property type="evidence" value="ECO:0007669"/>
    <property type="project" value="InterPro"/>
</dbReference>
<keyword evidence="11 14" id="KW-0482">Metalloprotease</keyword>
<dbReference type="GO" id="GO:0008270">
    <property type="term" value="F:zinc ion binding"/>
    <property type="evidence" value="ECO:0007669"/>
    <property type="project" value="UniProtKB-UniRule"/>
</dbReference>
<keyword evidence="7 14" id="KW-0378">Hydrolase</keyword>
<evidence type="ECO:0000256" key="13">
    <source>
        <dbReference type="ARBA" id="ARBA00061570"/>
    </source>
</evidence>
<accession>A0A0S1SM18</accession>
<dbReference type="PATRIC" id="fig|1735161.3.peg.63"/>
<keyword evidence="18" id="KW-0132">Cell division</keyword>
<feature type="transmembrane region" description="Helical" evidence="14">
    <location>
        <begin position="12"/>
        <end position="29"/>
    </location>
</feature>
<evidence type="ECO:0000259" key="17">
    <source>
        <dbReference type="SMART" id="SM00382"/>
    </source>
</evidence>
<protein>
    <recommendedName>
        <fullName evidence="14">ATP-dependent zinc metalloprotease FtsH</fullName>
        <ecNumber evidence="14">3.4.24.-</ecNumber>
    </recommendedName>
</protein>
<dbReference type="PANTHER" id="PTHR23076">
    <property type="entry name" value="METALLOPROTEASE M41 FTSH"/>
    <property type="match status" value="1"/>
</dbReference>
<dbReference type="STRING" id="1735162.PeribacterB2_0063"/>
<comment type="similarity">
    <text evidence="15">Belongs to the AAA ATPase family.</text>
</comment>
<comment type="function">
    <text evidence="14">Acts as a processive, ATP-dependent zinc metallopeptidase for both cytoplasmic and membrane proteins. Plays a role in the quality control of integral membrane proteins.</text>
</comment>
<feature type="region of interest" description="Disordered" evidence="16">
    <location>
        <begin position="607"/>
        <end position="637"/>
    </location>
</feature>
<accession>A0A0S1SSZ2</accession>
<dbReference type="AlphaFoldDB" id="A0A0S1SM18"/>
<keyword evidence="3 14" id="KW-0645">Protease</keyword>
<dbReference type="InterPro" id="IPR003960">
    <property type="entry name" value="ATPase_AAA_CS"/>
</dbReference>
<proteinExistence type="inferred from homology"/>
<dbReference type="SUPFAM" id="SSF52540">
    <property type="entry name" value="P-loop containing nucleoside triphosphate hydrolases"/>
    <property type="match status" value="1"/>
</dbReference>
<keyword evidence="12 14" id="KW-0472">Membrane</keyword>
<accession>A0A0S1SQQ3</accession>
<accession>A0A0S1SDE3</accession>
<comment type="similarity">
    <text evidence="2 14">In the C-terminal section; belongs to the peptidase M41 family.</text>
</comment>
<dbReference type="InterPro" id="IPR027417">
    <property type="entry name" value="P-loop_NTPase"/>
</dbReference>
<evidence type="ECO:0000256" key="5">
    <source>
        <dbReference type="ARBA" id="ARBA00022723"/>
    </source>
</evidence>
<organism evidence="18 19">
    <name type="scientific">Candidatus Peribacter riflensis</name>
    <dbReference type="NCBI Taxonomy" id="1735162"/>
    <lineage>
        <taxon>Bacteria</taxon>
        <taxon>Candidatus Peregrinibacteriota</taxon>
        <taxon>Candidatus Peribacteria</taxon>
        <taxon>Candidatus Peribacterales</taxon>
        <taxon>Candidatus Peribacteraceae</taxon>
        <taxon>Candidatus Peribacter</taxon>
    </lineage>
</organism>
<feature type="domain" description="AAA+ ATPase" evidence="17">
    <location>
        <begin position="198"/>
        <end position="338"/>
    </location>
</feature>
<dbReference type="GO" id="GO:0051301">
    <property type="term" value="P:cell division"/>
    <property type="evidence" value="ECO:0007669"/>
    <property type="project" value="UniProtKB-KW"/>
</dbReference>
<dbReference type="PROSITE" id="PS00674">
    <property type="entry name" value="AAA"/>
    <property type="match status" value="1"/>
</dbReference>
<dbReference type="FunFam" id="1.10.8.60:FF:000001">
    <property type="entry name" value="ATP-dependent zinc metalloprotease FtsH"/>
    <property type="match status" value="1"/>
</dbReference>
<dbReference type="CDD" id="cd19501">
    <property type="entry name" value="RecA-like_FtsH"/>
    <property type="match status" value="1"/>
</dbReference>
<keyword evidence="10 14" id="KW-1133">Transmembrane helix</keyword>
<comment type="subcellular location">
    <subcellularLocation>
        <location evidence="14">Cell membrane</location>
        <topology evidence="14">Multi-pass membrane protein</topology>
        <orientation evidence="14">Cytoplasmic side</orientation>
    </subcellularLocation>
    <subcellularLocation>
        <location evidence="1">Membrane</location>
    </subcellularLocation>
</comment>
<feature type="compositionally biased region" description="Acidic residues" evidence="16">
    <location>
        <begin position="615"/>
        <end position="631"/>
    </location>
</feature>
<keyword evidence="6 14" id="KW-0547">Nucleotide-binding</keyword>
<evidence type="ECO:0000256" key="11">
    <source>
        <dbReference type="ARBA" id="ARBA00023049"/>
    </source>
</evidence>
<dbReference type="GO" id="GO:0005886">
    <property type="term" value="C:plasma membrane"/>
    <property type="evidence" value="ECO:0007669"/>
    <property type="project" value="UniProtKB-SubCell"/>
</dbReference>
<dbReference type="KEGG" id="prf:PeribacterA2_0063"/>
<feature type="binding site" evidence="14">
    <location>
        <position position="505"/>
    </location>
    <ligand>
        <name>Zn(2+)</name>
        <dbReference type="ChEBI" id="CHEBI:29105"/>
        <note>catalytic</note>
    </ligand>
</feature>
<evidence type="ECO:0000256" key="10">
    <source>
        <dbReference type="ARBA" id="ARBA00022989"/>
    </source>
</evidence>
<accession>A0A0S1SHB3</accession>
<keyword evidence="5 14" id="KW-0479">Metal-binding</keyword>
<dbReference type="GO" id="GO:0005524">
    <property type="term" value="F:ATP binding"/>
    <property type="evidence" value="ECO:0007669"/>
    <property type="project" value="UniProtKB-UniRule"/>
</dbReference>
<dbReference type="InterPro" id="IPR000642">
    <property type="entry name" value="Peptidase_M41"/>
</dbReference>
<evidence type="ECO:0000256" key="7">
    <source>
        <dbReference type="ARBA" id="ARBA00022801"/>
    </source>
</evidence>
<comment type="cofactor">
    <cofactor evidence="14">
        <name>Zn(2+)</name>
        <dbReference type="ChEBI" id="CHEBI:29105"/>
    </cofactor>
    <text evidence="14">Binds 1 zinc ion per subunit.</text>
</comment>
<dbReference type="EC" id="3.4.24.-" evidence="14"/>
<dbReference type="Pfam" id="PF00004">
    <property type="entry name" value="AAA"/>
    <property type="match status" value="1"/>
</dbReference>
<dbReference type="GO" id="GO:0030163">
    <property type="term" value="P:protein catabolic process"/>
    <property type="evidence" value="ECO:0007669"/>
    <property type="project" value="UniProtKB-UniRule"/>
</dbReference>
<dbReference type="Proteomes" id="UP000069135">
    <property type="component" value="Chromosome"/>
</dbReference>
<evidence type="ECO:0000313" key="19">
    <source>
        <dbReference type="Proteomes" id="UP000069135"/>
    </source>
</evidence>
<evidence type="ECO:0000256" key="14">
    <source>
        <dbReference type="HAMAP-Rule" id="MF_01458"/>
    </source>
</evidence>
<evidence type="ECO:0000256" key="3">
    <source>
        <dbReference type="ARBA" id="ARBA00022670"/>
    </source>
</evidence>
<dbReference type="InterPro" id="IPR005936">
    <property type="entry name" value="FtsH"/>
</dbReference>
<dbReference type="InterPro" id="IPR003593">
    <property type="entry name" value="AAA+_ATPase"/>
</dbReference>
<reference evidence="19" key="1">
    <citation type="submission" date="2015-10" db="EMBL/GenBank/DDBJ databases">
        <title>Analysis of five complete genome sequences for members of the class Peribacteria in the recently recognized Peregrinibacteria bacterial phylum.</title>
        <authorList>
            <person name="Anantharaman K."/>
            <person name="Brown C.T."/>
            <person name="Burstein D."/>
            <person name="Castelle C.J."/>
            <person name="Probst A.J."/>
            <person name="Thomas B.C."/>
            <person name="Williams K.H."/>
            <person name="Banfield J.F."/>
        </authorList>
    </citation>
    <scope>NUCLEOTIDE SEQUENCE [LARGE SCALE GENOMIC DNA]</scope>
</reference>
<dbReference type="InterPro" id="IPR003959">
    <property type="entry name" value="ATPase_AAA_core"/>
</dbReference>
<evidence type="ECO:0000256" key="15">
    <source>
        <dbReference type="RuleBase" id="RU003651"/>
    </source>
</evidence>
<evidence type="ECO:0000256" key="9">
    <source>
        <dbReference type="ARBA" id="ARBA00022840"/>
    </source>
</evidence>
<dbReference type="Pfam" id="PF01434">
    <property type="entry name" value="Peptidase_M41"/>
    <property type="match status" value="1"/>
</dbReference>
<dbReference type="EMBL" id="CP013065">
    <property type="protein sequence ID" value="ALM12767.1"/>
    <property type="molecule type" value="Genomic_DNA"/>
</dbReference>
<comment type="subunit">
    <text evidence="14">Homohexamer.</text>
</comment>
<evidence type="ECO:0000256" key="8">
    <source>
        <dbReference type="ARBA" id="ARBA00022833"/>
    </source>
</evidence>
<dbReference type="HAMAP" id="MF_01458">
    <property type="entry name" value="FtsH"/>
    <property type="match status" value="1"/>
</dbReference>
<dbReference type="InterPro" id="IPR041569">
    <property type="entry name" value="AAA_lid_3"/>
</dbReference>
<dbReference type="Pfam" id="PF17862">
    <property type="entry name" value="AAA_lid_3"/>
    <property type="match status" value="1"/>
</dbReference>
<reference evidence="18 19" key="2">
    <citation type="journal article" date="2016" name="PeerJ">
        <title>Analysis of five complete genome sequences for members of the class Peribacteria in the recently recognized Peregrinibacteria bacterial phylum.</title>
        <authorList>
            <person name="Anantharaman K."/>
            <person name="Brown C.T."/>
            <person name="Burstein D."/>
            <person name="Castelle C.J."/>
            <person name="Probst A.J."/>
            <person name="Thomas B.C."/>
            <person name="Williams K.H."/>
            <person name="Banfield J.F."/>
        </authorList>
    </citation>
    <scope>NUCLEOTIDE SEQUENCE [LARGE SCALE GENOMIC DNA]</scope>
    <source>
        <strain evidence="18">RIFOXYD1_FULL_PER-ii_59_16</strain>
    </source>
</reference>
<dbReference type="GO" id="GO:0004222">
    <property type="term" value="F:metalloendopeptidase activity"/>
    <property type="evidence" value="ECO:0007669"/>
    <property type="project" value="InterPro"/>
</dbReference>
<dbReference type="GO" id="GO:0016887">
    <property type="term" value="F:ATP hydrolysis activity"/>
    <property type="evidence" value="ECO:0007669"/>
    <property type="project" value="UniProtKB-UniRule"/>
</dbReference>
<feature type="active site" evidence="14">
    <location>
        <position position="430"/>
    </location>
</feature>
<evidence type="ECO:0000256" key="1">
    <source>
        <dbReference type="ARBA" id="ARBA00004370"/>
    </source>
</evidence>
<feature type="binding site" evidence="14">
    <location>
        <position position="429"/>
    </location>
    <ligand>
        <name>Zn(2+)</name>
        <dbReference type="ChEBI" id="CHEBI:29105"/>
        <note>catalytic</note>
    </ligand>
</feature>
<dbReference type="FunFam" id="1.20.58.760:FF:000001">
    <property type="entry name" value="ATP-dependent zinc metalloprotease FtsH"/>
    <property type="match status" value="1"/>
</dbReference>
<name>A0A0S1SM18_9BACT</name>
<feature type="binding site" evidence="14">
    <location>
        <position position="433"/>
    </location>
    <ligand>
        <name>Zn(2+)</name>
        <dbReference type="ChEBI" id="CHEBI:29105"/>
        <note>catalytic</note>
    </ligand>
</feature>
<dbReference type="Gene3D" id="3.40.50.300">
    <property type="entry name" value="P-loop containing nucleotide triphosphate hydrolases"/>
    <property type="match status" value="1"/>
</dbReference>
<evidence type="ECO:0000256" key="6">
    <source>
        <dbReference type="ARBA" id="ARBA00022741"/>
    </source>
</evidence>
<evidence type="ECO:0000313" key="18">
    <source>
        <dbReference type="EMBL" id="ALM12767.1"/>
    </source>
</evidence>
<keyword evidence="4 14" id="KW-0812">Transmembrane</keyword>
<keyword evidence="18" id="KW-0131">Cell cycle</keyword>
<evidence type="ECO:0000256" key="12">
    <source>
        <dbReference type="ARBA" id="ARBA00023136"/>
    </source>
</evidence>
<gene>
    <name evidence="14" type="primary">ftsH</name>
    <name evidence="18" type="ORF">PeribacterD1_0063</name>
</gene>
<comment type="similarity">
    <text evidence="13 14">In the central section; belongs to the AAA ATPase family.</text>
</comment>
<keyword evidence="9 14" id="KW-0067">ATP-binding</keyword>
<dbReference type="FunFam" id="3.40.50.300:FF:000001">
    <property type="entry name" value="ATP-dependent zinc metalloprotease FtsH"/>
    <property type="match status" value="1"/>
</dbReference>
<dbReference type="InterPro" id="IPR037219">
    <property type="entry name" value="Peptidase_M41-like"/>
</dbReference>
<keyword evidence="14" id="KW-1003">Cell membrane</keyword>
<dbReference type="SMART" id="SM00382">
    <property type="entry name" value="AAA"/>
    <property type="match status" value="1"/>
</dbReference>
<evidence type="ECO:0000256" key="4">
    <source>
        <dbReference type="ARBA" id="ARBA00022692"/>
    </source>
</evidence>
<evidence type="ECO:0000256" key="2">
    <source>
        <dbReference type="ARBA" id="ARBA00010044"/>
    </source>
</evidence>
<keyword evidence="8 14" id="KW-0862">Zinc</keyword>
<dbReference type="SUPFAM" id="SSF140990">
    <property type="entry name" value="FtsH protease domain-like"/>
    <property type="match status" value="1"/>
</dbReference>
<feature type="transmembrane region" description="Helical" evidence="14">
    <location>
        <begin position="113"/>
        <end position="135"/>
    </location>
</feature>